<dbReference type="Proteomes" id="UP001359559">
    <property type="component" value="Unassembled WGS sequence"/>
</dbReference>
<name>A0AAN9FKF8_CLITE</name>
<comment type="caution">
    <text evidence="1">The sequence shown here is derived from an EMBL/GenBank/DDBJ whole genome shotgun (WGS) entry which is preliminary data.</text>
</comment>
<dbReference type="EMBL" id="JAYKXN010000006">
    <property type="protein sequence ID" value="KAK7278024.1"/>
    <property type="molecule type" value="Genomic_DNA"/>
</dbReference>
<gene>
    <name evidence="1" type="ORF">RJT34_23045</name>
</gene>
<evidence type="ECO:0000313" key="1">
    <source>
        <dbReference type="EMBL" id="KAK7278024.1"/>
    </source>
</evidence>
<protein>
    <submittedName>
        <fullName evidence="1">Uncharacterized protein</fullName>
    </submittedName>
</protein>
<keyword evidence="2" id="KW-1185">Reference proteome</keyword>
<reference evidence="1 2" key="1">
    <citation type="submission" date="2024-01" db="EMBL/GenBank/DDBJ databases">
        <title>The genomes of 5 underutilized Papilionoideae crops provide insights into root nodulation and disease resistance.</title>
        <authorList>
            <person name="Yuan L."/>
        </authorList>
    </citation>
    <scope>NUCLEOTIDE SEQUENCE [LARGE SCALE GENOMIC DNA]</scope>
    <source>
        <strain evidence="1">LY-2023</strain>
        <tissue evidence="1">Leaf</tissue>
    </source>
</reference>
<sequence>MHNSKRIQRTNIVLSGGKQIVKAQFGFKKECKHETKVTIIQEAPKLGQLGLRELKNSTIRSWVNHLGYGV</sequence>
<evidence type="ECO:0000313" key="2">
    <source>
        <dbReference type="Proteomes" id="UP001359559"/>
    </source>
</evidence>
<dbReference type="AlphaFoldDB" id="A0AAN9FKF8"/>
<accession>A0AAN9FKF8</accession>
<organism evidence="1 2">
    <name type="scientific">Clitoria ternatea</name>
    <name type="common">Butterfly pea</name>
    <dbReference type="NCBI Taxonomy" id="43366"/>
    <lineage>
        <taxon>Eukaryota</taxon>
        <taxon>Viridiplantae</taxon>
        <taxon>Streptophyta</taxon>
        <taxon>Embryophyta</taxon>
        <taxon>Tracheophyta</taxon>
        <taxon>Spermatophyta</taxon>
        <taxon>Magnoliopsida</taxon>
        <taxon>eudicotyledons</taxon>
        <taxon>Gunneridae</taxon>
        <taxon>Pentapetalae</taxon>
        <taxon>rosids</taxon>
        <taxon>fabids</taxon>
        <taxon>Fabales</taxon>
        <taxon>Fabaceae</taxon>
        <taxon>Papilionoideae</taxon>
        <taxon>50 kb inversion clade</taxon>
        <taxon>NPAAA clade</taxon>
        <taxon>indigoferoid/millettioid clade</taxon>
        <taxon>Phaseoleae</taxon>
        <taxon>Clitoria</taxon>
    </lineage>
</organism>
<proteinExistence type="predicted"/>